<dbReference type="InterPro" id="IPR050455">
    <property type="entry name" value="Tpx_Peroxidase_subfamily"/>
</dbReference>
<reference evidence="8" key="1">
    <citation type="submission" date="2017-08" db="EMBL/GenBank/DDBJ databases">
        <title>Draft genome sequence of Lactococcus sp. strain Rs-Y01, isolated from the gut of the lower termite Reticulitermes speratus.</title>
        <authorList>
            <person name="Ohkuma M."/>
            <person name="Yuki M."/>
        </authorList>
    </citation>
    <scope>NUCLEOTIDE SEQUENCE [LARGE SCALE GENOMIC DNA]</scope>
    <source>
        <strain evidence="8">Rs-Y01</strain>
    </source>
</reference>
<dbReference type="GO" id="GO:0008379">
    <property type="term" value="F:thioredoxin peroxidase activity"/>
    <property type="evidence" value="ECO:0007669"/>
    <property type="project" value="InterPro"/>
</dbReference>
<evidence type="ECO:0000313" key="7">
    <source>
        <dbReference type="EMBL" id="GAX47773.1"/>
    </source>
</evidence>
<dbReference type="EMBL" id="BEDT01000003">
    <property type="protein sequence ID" value="GAX47773.1"/>
    <property type="molecule type" value="Genomic_DNA"/>
</dbReference>
<keyword evidence="3" id="KW-0560">Oxidoreductase</keyword>
<keyword evidence="8" id="KW-1185">Reference proteome</keyword>
<dbReference type="Gene3D" id="3.40.30.10">
    <property type="entry name" value="Glutaredoxin"/>
    <property type="match status" value="1"/>
</dbReference>
<organism evidence="7 8">
    <name type="scientific">Pseudolactococcus reticulitermitis</name>
    <dbReference type="NCBI Taxonomy" id="2025039"/>
    <lineage>
        <taxon>Bacteria</taxon>
        <taxon>Bacillati</taxon>
        <taxon>Bacillota</taxon>
        <taxon>Bacilli</taxon>
        <taxon>Lactobacillales</taxon>
        <taxon>Streptococcaceae</taxon>
        <taxon>Pseudolactococcus</taxon>
    </lineage>
</organism>
<proteinExistence type="predicted"/>
<dbReference type="InterPro" id="IPR013766">
    <property type="entry name" value="Thioredoxin_domain"/>
</dbReference>
<name>A0A224XDV4_9LACT</name>
<feature type="domain" description="Thioredoxin" evidence="6">
    <location>
        <begin position="15"/>
        <end position="159"/>
    </location>
</feature>
<comment type="caution">
    <text evidence="7">The sequence shown here is derived from an EMBL/GenBank/DDBJ whole genome shotgun (WGS) entry which is preliminary data.</text>
</comment>
<evidence type="ECO:0000256" key="5">
    <source>
        <dbReference type="ARBA" id="ARBA00023284"/>
    </source>
</evidence>
<evidence type="ECO:0000256" key="1">
    <source>
        <dbReference type="ARBA" id="ARBA00022559"/>
    </source>
</evidence>
<dbReference type="PANTHER" id="PTHR43110">
    <property type="entry name" value="THIOL PEROXIDASE"/>
    <property type="match status" value="1"/>
</dbReference>
<dbReference type="Pfam" id="PF00578">
    <property type="entry name" value="AhpC-TSA"/>
    <property type="match status" value="1"/>
</dbReference>
<dbReference type="Proteomes" id="UP000218689">
    <property type="component" value="Unassembled WGS sequence"/>
</dbReference>
<keyword evidence="2" id="KW-0049">Antioxidant</keyword>
<evidence type="ECO:0000256" key="4">
    <source>
        <dbReference type="ARBA" id="ARBA00023157"/>
    </source>
</evidence>
<dbReference type="PROSITE" id="PS51352">
    <property type="entry name" value="THIOREDOXIN_2"/>
    <property type="match status" value="1"/>
</dbReference>
<dbReference type="RefSeq" id="WP_094784819.1">
    <property type="nucleotide sequence ID" value="NZ_BEDT01000003.1"/>
</dbReference>
<keyword evidence="1" id="KW-0575">Peroxidase</keyword>
<dbReference type="PANTHER" id="PTHR43110:SF1">
    <property type="entry name" value="THIOL PEROXIDASE"/>
    <property type="match status" value="1"/>
</dbReference>
<keyword evidence="5" id="KW-0676">Redox-active center</keyword>
<dbReference type="AlphaFoldDB" id="A0A224XDV4"/>
<sequence length="159" mass="17533">MKITRFGDLFTEITPLTTGSAPDFSLKDQHDTIVTLSKLPSPIIISVFPDINTSVCSLQTRRFNQEAAAHKAITFLSISNNTAEEQANWCAAEGVDMTILSDVKNEFGKRYGLVMTEANLLARSVFVIKDGQIIYAEILSEMTEEPNYDKALQVAEAAI</sequence>
<gene>
    <name evidence="7" type="ORF">RsY01_1376</name>
</gene>
<dbReference type="InterPro" id="IPR000866">
    <property type="entry name" value="AhpC/TSA"/>
</dbReference>
<evidence type="ECO:0000259" key="6">
    <source>
        <dbReference type="PROSITE" id="PS51352"/>
    </source>
</evidence>
<dbReference type="OrthoDB" id="9781543at2"/>
<evidence type="ECO:0000256" key="2">
    <source>
        <dbReference type="ARBA" id="ARBA00022862"/>
    </source>
</evidence>
<keyword evidence="4" id="KW-1015">Disulfide bond</keyword>
<dbReference type="InterPro" id="IPR002065">
    <property type="entry name" value="TPX"/>
</dbReference>
<evidence type="ECO:0000313" key="8">
    <source>
        <dbReference type="Proteomes" id="UP000218689"/>
    </source>
</evidence>
<dbReference type="InterPro" id="IPR036249">
    <property type="entry name" value="Thioredoxin-like_sf"/>
</dbReference>
<accession>A0A224XDV4</accession>
<dbReference type="CDD" id="cd03014">
    <property type="entry name" value="PRX_Atyp2cys"/>
    <property type="match status" value="1"/>
</dbReference>
<evidence type="ECO:0000256" key="3">
    <source>
        <dbReference type="ARBA" id="ARBA00023002"/>
    </source>
</evidence>
<dbReference type="SUPFAM" id="SSF52833">
    <property type="entry name" value="Thioredoxin-like"/>
    <property type="match status" value="1"/>
</dbReference>
<protein>
    <recommendedName>
        <fullName evidence="6">Thioredoxin domain-containing protein</fullName>
    </recommendedName>
</protein>